<gene>
    <name evidence="5" type="ORF">SAMN06265379_101703</name>
</gene>
<evidence type="ECO:0000256" key="2">
    <source>
        <dbReference type="ARBA" id="ARBA00023284"/>
    </source>
</evidence>
<evidence type="ECO:0000313" key="6">
    <source>
        <dbReference type="Proteomes" id="UP000319040"/>
    </source>
</evidence>
<dbReference type="Gene3D" id="3.40.30.10">
    <property type="entry name" value="Glutaredoxin"/>
    <property type="match status" value="1"/>
</dbReference>
<feature type="chain" id="PRO_5021885953" evidence="3">
    <location>
        <begin position="20"/>
        <end position="388"/>
    </location>
</feature>
<dbReference type="PANTHER" id="PTHR15337">
    <property type="entry name" value="ANTERIOR GRADIENT PROTEIN-RELATED"/>
    <property type="match status" value="1"/>
</dbReference>
<keyword evidence="2" id="KW-0676">Redox-active center</keyword>
<dbReference type="InterPro" id="IPR017937">
    <property type="entry name" value="Thioredoxin_CS"/>
</dbReference>
<proteinExistence type="predicted"/>
<evidence type="ECO:0000259" key="4">
    <source>
        <dbReference type="PROSITE" id="PS51352"/>
    </source>
</evidence>
<protein>
    <submittedName>
        <fullName evidence="5">Thioredoxin-like</fullName>
    </submittedName>
</protein>
<dbReference type="PROSITE" id="PS51352">
    <property type="entry name" value="THIOREDOXIN_2"/>
    <property type="match status" value="1"/>
</dbReference>
<evidence type="ECO:0000256" key="3">
    <source>
        <dbReference type="SAM" id="SignalP"/>
    </source>
</evidence>
<dbReference type="EMBL" id="FXTB01000001">
    <property type="protein sequence ID" value="SMO42123.1"/>
    <property type="molecule type" value="Genomic_DNA"/>
</dbReference>
<dbReference type="RefSeq" id="WP_142532044.1">
    <property type="nucleotide sequence ID" value="NZ_FXTB01000001.1"/>
</dbReference>
<dbReference type="PROSITE" id="PS00194">
    <property type="entry name" value="THIOREDOXIN_1"/>
    <property type="match status" value="1"/>
</dbReference>
<dbReference type="OrthoDB" id="1099736at2"/>
<evidence type="ECO:0000313" key="5">
    <source>
        <dbReference type="EMBL" id="SMO42123.1"/>
    </source>
</evidence>
<dbReference type="Proteomes" id="UP000319040">
    <property type="component" value="Unassembled WGS sequence"/>
</dbReference>
<dbReference type="InterPro" id="IPR013766">
    <property type="entry name" value="Thioredoxin_domain"/>
</dbReference>
<dbReference type="Pfam" id="PF00085">
    <property type="entry name" value="Thioredoxin"/>
    <property type="match status" value="1"/>
</dbReference>
<keyword evidence="6" id="KW-1185">Reference proteome</keyword>
<dbReference type="SUPFAM" id="SSF52833">
    <property type="entry name" value="Thioredoxin-like"/>
    <property type="match status" value="1"/>
</dbReference>
<feature type="domain" description="Thioredoxin" evidence="4">
    <location>
        <begin position="5"/>
        <end position="134"/>
    </location>
</feature>
<keyword evidence="1 3" id="KW-0732">Signal</keyword>
<organism evidence="5 6">
    <name type="scientific">Saccharicrinis carchari</name>
    <dbReference type="NCBI Taxonomy" id="1168039"/>
    <lineage>
        <taxon>Bacteria</taxon>
        <taxon>Pseudomonadati</taxon>
        <taxon>Bacteroidota</taxon>
        <taxon>Bacteroidia</taxon>
        <taxon>Marinilabiliales</taxon>
        <taxon>Marinilabiliaceae</taxon>
        <taxon>Saccharicrinis</taxon>
    </lineage>
</organism>
<sequence length="388" mass="43592">MRKIILSLVAIMAYTAVFAQGIEFGHGTLQEALAKAKKENKIVFMDCYTTWCGPCKYLAKNVFTQKEVGDFFNKNFVNVKMDMESEAGKPLMGKYNVSAFPTLLWLDSDGNIQHKSLGASDAEALLLTAKTAADPENSWGALNKKFEAGERSAAFLQNFILISSQGEFDTKAATEAYYALKKPEELINATDLKIITSTVKSTADSKFRFVLKNKAKFYALSEKAQIDQFIEQIMMEELMKVTREEDKAAIAAKEAELISLDKEVGVKVIATAEVNALYRSPERVKFFEALANYAIKYDFDNMEGLNKYAWWIAQAEEEISKDLMDKAIIMAKRSIELNTNFANIDTYACVLNKAGRIKEAKVQAKKSIELATEEQKKDLWSVKFMEGN</sequence>
<dbReference type="PANTHER" id="PTHR15337:SF11">
    <property type="entry name" value="THIOREDOXIN DOMAIN-CONTAINING PROTEIN"/>
    <property type="match status" value="1"/>
</dbReference>
<feature type="signal peptide" evidence="3">
    <location>
        <begin position="1"/>
        <end position="19"/>
    </location>
</feature>
<evidence type="ECO:0000256" key="1">
    <source>
        <dbReference type="ARBA" id="ARBA00022729"/>
    </source>
</evidence>
<dbReference type="InterPro" id="IPR036249">
    <property type="entry name" value="Thioredoxin-like_sf"/>
</dbReference>
<accession>A0A521B4X1</accession>
<dbReference type="AlphaFoldDB" id="A0A521B4X1"/>
<name>A0A521B4X1_SACCC</name>
<reference evidence="5 6" key="1">
    <citation type="submission" date="2017-05" db="EMBL/GenBank/DDBJ databases">
        <authorList>
            <person name="Varghese N."/>
            <person name="Submissions S."/>
        </authorList>
    </citation>
    <scope>NUCLEOTIDE SEQUENCE [LARGE SCALE GENOMIC DNA]</scope>
    <source>
        <strain evidence="5 6">DSM 27040</strain>
    </source>
</reference>
<dbReference type="InterPro" id="IPR051099">
    <property type="entry name" value="AGR/TXD"/>
</dbReference>